<evidence type="ECO:0000313" key="1">
    <source>
        <dbReference type="EMBL" id="PMD59198.1"/>
    </source>
</evidence>
<evidence type="ECO:0008006" key="3">
    <source>
        <dbReference type="Google" id="ProtNLM"/>
    </source>
</evidence>
<dbReference type="AlphaFoldDB" id="A0A2J6T880"/>
<dbReference type="EMBL" id="KZ613817">
    <property type="protein sequence ID" value="PMD59198.1"/>
    <property type="molecule type" value="Genomic_DNA"/>
</dbReference>
<proteinExistence type="predicted"/>
<dbReference type="GeneID" id="36588527"/>
<dbReference type="InterPro" id="IPR012340">
    <property type="entry name" value="NA-bd_OB-fold"/>
</dbReference>
<protein>
    <recommendedName>
        <fullName evidence="3">Nucleic acid-binding protein</fullName>
    </recommendedName>
</protein>
<dbReference type="RefSeq" id="XP_024736102.1">
    <property type="nucleotide sequence ID" value="XM_024880450.1"/>
</dbReference>
<organism evidence="1 2">
    <name type="scientific">Hyaloscypha bicolor E</name>
    <dbReference type="NCBI Taxonomy" id="1095630"/>
    <lineage>
        <taxon>Eukaryota</taxon>
        <taxon>Fungi</taxon>
        <taxon>Dikarya</taxon>
        <taxon>Ascomycota</taxon>
        <taxon>Pezizomycotina</taxon>
        <taxon>Leotiomycetes</taxon>
        <taxon>Helotiales</taxon>
        <taxon>Hyaloscyphaceae</taxon>
        <taxon>Hyaloscypha</taxon>
        <taxon>Hyaloscypha bicolor</taxon>
    </lineage>
</organism>
<evidence type="ECO:0000313" key="2">
    <source>
        <dbReference type="Proteomes" id="UP000235371"/>
    </source>
</evidence>
<gene>
    <name evidence="1" type="ORF">K444DRAFT_613990</name>
</gene>
<dbReference type="SUPFAM" id="SSF50249">
    <property type="entry name" value="Nucleic acid-binding proteins"/>
    <property type="match status" value="1"/>
</dbReference>
<dbReference type="Gene3D" id="2.40.50.140">
    <property type="entry name" value="Nucleic acid-binding proteins"/>
    <property type="match status" value="1"/>
</dbReference>
<dbReference type="OrthoDB" id="5378679at2759"/>
<keyword evidence="2" id="KW-1185">Reference proteome</keyword>
<sequence>MAPKLLVLVGAPEASSLDWEESGLLNDFSDPIARFAGLHARQANEETVPITPALTSASIAPPAWRSLPLERQHLATGLTQSFDRHHLYTGLSQQNSAQGASFFVASQINSFIEEFSQAPPESHPSSHASAEELLSQFYEESYARHEDIQSSQIAPASDVGTSFTSDELSSDSFDSRLRPFGAAKEAPVAGHLSNLSDLPIAAYLDSIHPQTMTVNLIVGIISIPEPRAIKTRRGAAVELIEVLVGDETRSGFGVNFWLPSSQAAQGDMRSILSGLRPRDVVLMRNVALSSFRGNVYGQSLRKDMTKVHLLYRTRVDKSDVGGCYSAADLTMGDPAPPQVEKTRRVREWVLRFVGLGAGQQKGNGPAEVLKEVLPPDTQ</sequence>
<name>A0A2J6T880_9HELO</name>
<accession>A0A2J6T880</accession>
<dbReference type="Proteomes" id="UP000235371">
    <property type="component" value="Unassembled WGS sequence"/>
</dbReference>
<reference evidence="1 2" key="1">
    <citation type="submission" date="2016-04" db="EMBL/GenBank/DDBJ databases">
        <title>A degradative enzymes factory behind the ericoid mycorrhizal symbiosis.</title>
        <authorList>
            <consortium name="DOE Joint Genome Institute"/>
            <person name="Martino E."/>
            <person name="Morin E."/>
            <person name="Grelet G."/>
            <person name="Kuo A."/>
            <person name="Kohler A."/>
            <person name="Daghino S."/>
            <person name="Barry K."/>
            <person name="Choi C."/>
            <person name="Cichocki N."/>
            <person name="Clum A."/>
            <person name="Copeland A."/>
            <person name="Hainaut M."/>
            <person name="Haridas S."/>
            <person name="Labutti K."/>
            <person name="Lindquist E."/>
            <person name="Lipzen A."/>
            <person name="Khouja H.-R."/>
            <person name="Murat C."/>
            <person name="Ohm R."/>
            <person name="Olson A."/>
            <person name="Spatafora J."/>
            <person name="Veneault-Fourrey C."/>
            <person name="Henrissat B."/>
            <person name="Grigoriev I."/>
            <person name="Martin F."/>
            <person name="Perotto S."/>
        </authorList>
    </citation>
    <scope>NUCLEOTIDE SEQUENCE [LARGE SCALE GENOMIC DNA]</scope>
    <source>
        <strain evidence="1 2">E</strain>
    </source>
</reference>
<dbReference type="InParanoid" id="A0A2J6T880"/>